<comment type="caution">
    <text evidence="1">The sequence shown here is derived from an EMBL/GenBank/DDBJ whole genome shotgun (WGS) entry which is preliminary data.</text>
</comment>
<evidence type="ECO:0000313" key="1">
    <source>
        <dbReference type="EMBL" id="KAJ8012417.1"/>
    </source>
</evidence>
<evidence type="ECO:0000313" key="2">
    <source>
        <dbReference type="Proteomes" id="UP001157502"/>
    </source>
</evidence>
<sequence>MNRLGSKRLNQQALLSLVVKMASVAWKVLRKIPGVSVDEQLCAPTCNLRQTVLQTQSAMVHKFGTTVKIKHLVAMKDPLVISTIPRAICEGILIVYKGISETYPLQVSGPKRPIAKSYEEAMETNLFAVTLPEDLKKTIISHYGSRVGKLPLFQKAFPPLSSHDQLDYIRNATLPLSCTKDTVWIHPKYFFGEEAEQEEQSNNIVPNIPLALNISQGAFLKQFPHTDVVQSTSEVAGGNPFGDLSGQDVRDQVLREAERTEPEILIVPLVLIRNVFHAAFQKIHYLSHNSGLCNHIVDHIYIQVQKEAVKYKDNRVFKSTVKELEEDPKRMKLFAKTCGKSFEIKYKKTFSVYSERKAQLHADKQALLVCDLMVGEILAHLRPTVSFSKGTKEGDNRPYSINIPVRRETVSPDDAPDDADKTMLELRIEIASADRADRMKELLNTPVPKDHSLAAWKEGEEKFHKKTTFWQRFCGLFHLKKKTASKKKCQKSS</sequence>
<gene>
    <name evidence="1" type="ORF">DPEC_G00042540</name>
</gene>
<protein>
    <submittedName>
        <fullName evidence="1">Uncharacterized protein</fullName>
    </submittedName>
</protein>
<name>A0ACC2H9H8_DALPE</name>
<organism evidence="1 2">
    <name type="scientific">Dallia pectoralis</name>
    <name type="common">Alaska blackfish</name>
    <dbReference type="NCBI Taxonomy" id="75939"/>
    <lineage>
        <taxon>Eukaryota</taxon>
        <taxon>Metazoa</taxon>
        <taxon>Chordata</taxon>
        <taxon>Craniata</taxon>
        <taxon>Vertebrata</taxon>
        <taxon>Euteleostomi</taxon>
        <taxon>Actinopterygii</taxon>
        <taxon>Neopterygii</taxon>
        <taxon>Teleostei</taxon>
        <taxon>Protacanthopterygii</taxon>
        <taxon>Esociformes</taxon>
        <taxon>Umbridae</taxon>
        <taxon>Dallia</taxon>
    </lineage>
</organism>
<proteinExistence type="predicted"/>
<dbReference type="Proteomes" id="UP001157502">
    <property type="component" value="Chromosome 4"/>
</dbReference>
<dbReference type="EMBL" id="CM055731">
    <property type="protein sequence ID" value="KAJ8012417.1"/>
    <property type="molecule type" value="Genomic_DNA"/>
</dbReference>
<reference evidence="1" key="1">
    <citation type="submission" date="2021-05" db="EMBL/GenBank/DDBJ databases">
        <authorList>
            <person name="Pan Q."/>
            <person name="Jouanno E."/>
            <person name="Zahm M."/>
            <person name="Klopp C."/>
            <person name="Cabau C."/>
            <person name="Louis A."/>
            <person name="Berthelot C."/>
            <person name="Parey E."/>
            <person name="Roest Crollius H."/>
            <person name="Montfort J."/>
            <person name="Robinson-Rechavi M."/>
            <person name="Bouchez O."/>
            <person name="Lampietro C."/>
            <person name="Lopez Roques C."/>
            <person name="Donnadieu C."/>
            <person name="Postlethwait J."/>
            <person name="Bobe J."/>
            <person name="Dillon D."/>
            <person name="Chandos A."/>
            <person name="von Hippel F."/>
            <person name="Guiguen Y."/>
        </authorList>
    </citation>
    <scope>NUCLEOTIDE SEQUENCE</scope>
    <source>
        <strain evidence="1">YG-Jan2019</strain>
    </source>
</reference>
<keyword evidence="2" id="KW-1185">Reference proteome</keyword>
<accession>A0ACC2H9H8</accession>